<accession>A0AA97GU21</accession>
<dbReference type="EMBL" id="CP128986">
    <property type="protein sequence ID" value="WOC12638.1"/>
    <property type="molecule type" value="Genomic_DNA"/>
</dbReference>
<sequence>MKNTVKRAVAALTIGAAAATGVTVTAGDADARSYGIANGSYIFKVKNNVFFDHSTTYSRVSVRGNTMSVKVPGRPNTRVRIHPTRGGGYFDFGGARSTLIKAKRGRYAGNLYGAGLVVGRNYLIPR</sequence>
<proteinExistence type="predicted"/>
<dbReference type="AlphaFoldDB" id="A0AA97GU21"/>
<protein>
    <submittedName>
        <fullName evidence="2">Uncharacterized protein</fullName>
    </submittedName>
</protein>
<feature type="chain" id="PRO_5041693836" evidence="1">
    <location>
        <begin position="19"/>
        <end position="126"/>
    </location>
</feature>
<dbReference type="RefSeq" id="WP_420041853.1">
    <property type="nucleotide sequence ID" value="NZ_CP128986.1"/>
</dbReference>
<organism evidence="2">
    <name type="scientific">Gordonia sp. MP11Mi</name>
    <dbReference type="NCBI Taxonomy" id="3022769"/>
    <lineage>
        <taxon>Bacteria</taxon>
        <taxon>Bacillati</taxon>
        <taxon>Actinomycetota</taxon>
        <taxon>Actinomycetes</taxon>
        <taxon>Mycobacteriales</taxon>
        <taxon>Gordoniaceae</taxon>
        <taxon>Gordonia</taxon>
    </lineage>
</organism>
<feature type="signal peptide" evidence="1">
    <location>
        <begin position="1"/>
        <end position="18"/>
    </location>
</feature>
<keyword evidence="1" id="KW-0732">Signal</keyword>
<reference evidence="2" key="1">
    <citation type="submission" date="2023-06" db="EMBL/GenBank/DDBJ databases">
        <title>Gordonia sp. nov. and Pseudochrobactrum sp. nov., two species isolated from the burying beetle Nicrophorus vespilloides.</title>
        <authorList>
            <person name="Poehlein A."/>
            <person name="Guzman J."/>
            <person name="Daniel R."/>
            <person name="Vilcinskas A."/>
        </authorList>
    </citation>
    <scope>NUCLEOTIDE SEQUENCE</scope>
    <source>
        <strain evidence="2">MP11Mi</strain>
    </source>
</reference>
<gene>
    <name evidence="2" type="ORF">MP11Mi_17280</name>
</gene>
<evidence type="ECO:0000313" key="2">
    <source>
        <dbReference type="EMBL" id="WOC12638.1"/>
    </source>
</evidence>
<name>A0AA97GU21_9ACTN</name>
<evidence type="ECO:0000256" key="1">
    <source>
        <dbReference type="SAM" id="SignalP"/>
    </source>
</evidence>